<dbReference type="Proteomes" id="UP000054166">
    <property type="component" value="Unassembled WGS sequence"/>
</dbReference>
<organism evidence="1 2">
    <name type="scientific">Piloderma croceum (strain F 1598)</name>
    <dbReference type="NCBI Taxonomy" id="765440"/>
    <lineage>
        <taxon>Eukaryota</taxon>
        <taxon>Fungi</taxon>
        <taxon>Dikarya</taxon>
        <taxon>Basidiomycota</taxon>
        <taxon>Agaricomycotina</taxon>
        <taxon>Agaricomycetes</taxon>
        <taxon>Agaricomycetidae</taxon>
        <taxon>Atheliales</taxon>
        <taxon>Atheliaceae</taxon>
        <taxon>Piloderma</taxon>
    </lineage>
</organism>
<reference evidence="1 2" key="1">
    <citation type="submission" date="2014-04" db="EMBL/GenBank/DDBJ databases">
        <authorList>
            <consortium name="DOE Joint Genome Institute"/>
            <person name="Kuo A."/>
            <person name="Tarkka M."/>
            <person name="Buscot F."/>
            <person name="Kohler A."/>
            <person name="Nagy L.G."/>
            <person name="Floudas D."/>
            <person name="Copeland A."/>
            <person name="Barry K.W."/>
            <person name="Cichocki N."/>
            <person name="Veneault-Fourrey C."/>
            <person name="LaButti K."/>
            <person name="Lindquist E.A."/>
            <person name="Lipzen A."/>
            <person name="Lundell T."/>
            <person name="Morin E."/>
            <person name="Murat C."/>
            <person name="Sun H."/>
            <person name="Tunlid A."/>
            <person name="Henrissat B."/>
            <person name="Grigoriev I.V."/>
            <person name="Hibbett D.S."/>
            <person name="Martin F."/>
            <person name="Nordberg H.P."/>
            <person name="Cantor M.N."/>
            <person name="Hua S.X."/>
        </authorList>
    </citation>
    <scope>NUCLEOTIDE SEQUENCE [LARGE SCALE GENOMIC DNA]</scope>
    <source>
        <strain evidence="1 2">F 1598</strain>
    </source>
</reference>
<evidence type="ECO:0000313" key="1">
    <source>
        <dbReference type="EMBL" id="KIM80939.1"/>
    </source>
</evidence>
<evidence type="ECO:0000313" key="2">
    <source>
        <dbReference type="Proteomes" id="UP000054166"/>
    </source>
</evidence>
<name>A0A0C3FMD9_PILCF</name>
<keyword evidence="2" id="KW-1185">Reference proteome</keyword>
<dbReference type="AlphaFoldDB" id="A0A0C3FMD9"/>
<reference evidence="2" key="2">
    <citation type="submission" date="2015-01" db="EMBL/GenBank/DDBJ databases">
        <title>Evolutionary Origins and Diversification of the Mycorrhizal Mutualists.</title>
        <authorList>
            <consortium name="DOE Joint Genome Institute"/>
            <consortium name="Mycorrhizal Genomics Consortium"/>
            <person name="Kohler A."/>
            <person name="Kuo A."/>
            <person name="Nagy L.G."/>
            <person name="Floudas D."/>
            <person name="Copeland A."/>
            <person name="Barry K.W."/>
            <person name="Cichocki N."/>
            <person name="Veneault-Fourrey C."/>
            <person name="LaButti K."/>
            <person name="Lindquist E.A."/>
            <person name="Lipzen A."/>
            <person name="Lundell T."/>
            <person name="Morin E."/>
            <person name="Murat C."/>
            <person name="Riley R."/>
            <person name="Ohm R."/>
            <person name="Sun H."/>
            <person name="Tunlid A."/>
            <person name="Henrissat B."/>
            <person name="Grigoriev I.V."/>
            <person name="Hibbett D.S."/>
            <person name="Martin F."/>
        </authorList>
    </citation>
    <scope>NUCLEOTIDE SEQUENCE [LARGE SCALE GENOMIC DNA]</scope>
    <source>
        <strain evidence="2">F 1598</strain>
    </source>
</reference>
<dbReference type="EMBL" id="KN833002">
    <property type="protein sequence ID" value="KIM80939.1"/>
    <property type="molecule type" value="Genomic_DNA"/>
</dbReference>
<dbReference type="HOGENOM" id="CLU_2400458_0_0_1"/>
<protein>
    <submittedName>
        <fullName evidence="1">Uncharacterized protein</fullName>
    </submittedName>
</protein>
<accession>A0A0C3FMD9</accession>
<dbReference type="InParanoid" id="A0A0C3FMD9"/>
<sequence length="93" mass="10627">MFDRMTGNKMVELKVAEQGMVQTVATHSRERVHTIVAATLNMRAPSVIKIWVYEATHPSFRIPPSLHSLHHHFAYHFDLILMIFCGIQIGPCD</sequence>
<gene>
    <name evidence="1" type="ORF">PILCRDRAFT_525261</name>
</gene>
<proteinExistence type="predicted"/>